<keyword evidence="2" id="KW-1185">Reference proteome</keyword>
<reference evidence="1 2" key="1">
    <citation type="submission" date="2019-12" db="EMBL/GenBank/DDBJ databases">
        <title>Novel species isolated from a subtropical stream in China.</title>
        <authorList>
            <person name="Lu H."/>
        </authorList>
    </citation>
    <scope>NUCLEOTIDE SEQUENCE [LARGE SCALE GENOMIC DNA]</scope>
    <source>
        <strain evidence="1 2">DS3</strain>
    </source>
</reference>
<evidence type="ECO:0000313" key="2">
    <source>
        <dbReference type="Proteomes" id="UP000448575"/>
    </source>
</evidence>
<name>A0A6N9HRC7_9BURK</name>
<dbReference type="Proteomes" id="UP000448575">
    <property type="component" value="Unassembled WGS sequence"/>
</dbReference>
<dbReference type="AlphaFoldDB" id="A0A6N9HRC7"/>
<dbReference type="InterPro" id="IPR011990">
    <property type="entry name" value="TPR-like_helical_dom_sf"/>
</dbReference>
<gene>
    <name evidence="1" type="ORF">GTP41_25345</name>
</gene>
<dbReference type="RefSeq" id="WP_161028372.1">
    <property type="nucleotide sequence ID" value="NZ_WWCJ01000029.1"/>
</dbReference>
<dbReference type="EMBL" id="WWCJ01000029">
    <property type="protein sequence ID" value="MYN05425.1"/>
    <property type="molecule type" value="Genomic_DNA"/>
</dbReference>
<dbReference type="SMART" id="SM00671">
    <property type="entry name" value="SEL1"/>
    <property type="match status" value="2"/>
</dbReference>
<dbReference type="Gene3D" id="1.25.40.10">
    <property type="entry name" value="Tetratricopeptide repeat domain"/>
    <property type="match status" value="1"/>
</dbReference>
<protein>
    <recommendedName>
        <fullName evidence="3">Sel1 repeat family protein</fullName>
    </recommendedName>
</protein>
<accession>A0A6N9HRC7</accession>
<dbReference type="SUPFAM" id="SSF81901">
    <property type="entry name" value="HCP-like"/>
    <property type="match status" value="1"/>
</dbReference>
<dbReference type="Pfam" id="PF08238">
    <property type="entry name" value="Sel1"/>
    <property type="match status" value="2"/>
</dbReference>
<organism evidence="1 2">
    <name type="scientific">Pseudoduganella guangdongensis</name>
    <dbReference type="NCBI Taxonomy" id="2692179"/>
    <lineage>
        <taxon>Bacteria</taxon>
        <taxon>Pseudomonadati</taxon>
        <taxon>Pseudomonadota</taxon>
        <taxon>Betaproteobacteria</taxon>
        <taxon>Burkholderiales</taxon>
        <taxon>Oxalobacteraceae</taxon>
        <taxon>Telluria group</taxon>
        <taxon>Pseudoduganella</taxon>
    </lineage>
</organism>
<evidence type="ECO:0008006" key="3">
    <source>
        <dbReference type="Google" id="ProtNLM"/>
    </source>
</evidence>
<dbReference type="InterPro" id="IPR006597">
    <property type="entry name" value="Sel1-like"/>
</dbReference>
<evidence type="ECO:0000313" key="1">
    <source>
        <dbReference type="EMBL" id="MYN05425.1"/>
    </source>
</evidence>
<sequence>MLRTTLELQAGVLKVNGQAVPLAVLLAALGNKDGSKTPPADYSAPVTLSMRERGLEVAEVFALNGDVAGQFDLCDRYLNGIGVAKDTDAAVRWCQKAYAEGSGNAARALARLKLQGRYHGDFQSVLARLQEQADNDGSREAQFLMSRLLEDREKADAYLRSAAAKGFPEALALLPGSVDETKDAPSTDSPWQLELEAAAGHYDREDYQFERRMSRHLRISLDDIKHHEKWAPMAGICLNAVMPSDAACLRLQADANTNRITVSAELIYKGGSNKPQRKALKQRFEPGEVIDVVAWADDYQAYFAVNGGAPLVLDIGFPAETISFPCSGGTCRVEFQRAPE</sequence>
<proteinExistence type="predicted"/>
<comment type="caution">
    <text evidence="1">The sequence shown here is derived from an EMBL/GenBank/DDBJ whole genome shotgun (WGS) entry which is preliminary data.</text>
</comment>